<name>A6ICN4_RAT</name>
<reference evidence="1 2" key="1">
    <citation type="submission" date="2005-09" db="EMBL/GenBank/DDBJ databases">
        <authorList>
            <person name="Mural R.J."/>
            <person name="Li P.W."/>
            <person name="Adams M.D."/>
            <person name="Amanatides P.G."/>
            <person name="Baden-Tillson H."/>
            <person name="Barnstead M."/>
            <person name="Chin S.H."/>
            <person name="Dew I."/>
            <person name="Evans C.A."/>
            <person name="Ferriera S."/>
            <person name="Flanigan M."/>
            <person name="Fosler C."/>
            <person name="Glodek A."/>
            <person name="Gu Z."/>
            <person name="Holt R.A."/>
            <person name="Jennings D."/>
            <person name="Kraft C.L."/>
            <person name="Lu F."/>
            <person name="Nguyen T."/>
            <person name="Nusskern D.R."/>
            <person name="Pfannkoch C.M."/>
            <person name="Sitter C."/>
            <person name="Sutton G.G."/>
            <person name="Venter J.C."/>
            <person name="Wang Z."/>
            <person name="Woodage T."/>
            <person name="Zheng X.H."/>
            <person name="Zhong F."/>
        </authorList>
    </citation>
    <scope>NUCLEOTIDE SEQUENCE [LARGE SCALE GENOMIC DNA]</scope>
    <source>
        <strain>BN</strain>
        <strain evidence="2">Sprague-Dawley</strain>
    </source>
</reference>
<sequence length="87" mass="9966">MLNTLPAAKGSRNMKARLEPRSRSFCSESEEEAVSIYILSTAMWANLHSKYDKRNSYSAINDKCAPLLLKTDFCRFSCVCMYEHGYD</sequence>
<accession>A6ICN4</accession>
<dbReference type="EMBL" id="CH473958">
    <property type="protein sequence ID" value="EDM09613.1"/>
    <property type="molecule type" value="Genomic_DNA"/>
</dbReference>
<proteinExistence type="predicted"/>
<evidence type="ECO:0000313" key="2">
    <source>
        <dbReference type="Proteomes" id="UP000234681"/>
    </source>
</evidence>
<evidence type="ECO:0000313" key="1">
    <source>
        <dbReference type="EMBL" id="EDM09613.1"/>
    </source>
</evidence>
<dbReference type="AlphaFoldDB" id="A6ICN4"/>
<dbReference type="Proteomes" id="UP000234681">
    <property type="component" value="Chromosome 13"/>
</dbReference>
<protein>
    <submittedName>
        <fullName evidence="1">RCG46212</fullName>
    </submittedName>
</protein>
<organism evidence="1 2">
    <name type="scientific">Rattus norvegicus</name>
    <name type="common">Rat</name>
    <dbReference type="NCBI Taxonomy" id="10116"/>
    <lineage>
        <taxon>Eukaryota</taxon>
        <taxon>Metazoa</taxon>
        <taxon>Chordata</taxon>
        <taxon>Craniata</taxon>
        <taxon>Vertebrata</taxon>
        <taxon>Euteleostomi</taxon>
        <taxon>Mammalia</taxon>
        <taxon>Eutheria</taxon>
        <taxon>Euarchontoglires</taxon>
        <taxon>Glires</taxon>
        <taxon>Rodentia</taxon>
        <taxon>Myomorpha</taxon>
        <taxon>Muroidea</taxon>
        <taxon>Muridae</taxon>
        <taxon>Murinae</taxon>
        <taxon>Rattus</taxon>
    </lineage>
</organism>
<gene>
    <name evidence="1" type="ORF">rCG_46212</name>
</gene>